<evidence type="ECO:0000313" key="7">
    <source>
        <dbReference type="EMBL" id="GAG85855.1"/>
    </source>
</evidence>
<dbReference type="GO" id="GO:0008890">
    <property type="term" value="F:glycine C-acetyltransferase activity"/>
    <property type="evidence" value="ECO:0007669"/>
    <property type="project" value="TreeGrafter"/>
</dbReference>
<dbReference type="InterPro" id="IPR015424">
    <property type="entry name" value="PyrdxlP-dep_Trfase"/>
</dbReference>
<dbReference type="Gene3D" id="3.90.1150.10">
    <property type="entry name" value="Aspartate Aminotransferase, domain 1"/>
    <property type="match status" value="1"/>
</dbReference>
<dbReference type="InterPro" id="IPR004839">
    <property type="entry name" value="Aminotransferase_I/II_large"/>
</dbReference>
<evidence type="ECO:0000256" key="4">
    <source>
        <dbReference type="ARBA" id="ARBA00022898"/>
    </source>
</evidence>
<evidence type="ECO:0000259" key="6">
    <source>
        <dbReference type="Pfam" id="PF00155"/>
    </source>
</evidence>
<evidence type="ECO:0000256" key="2">
    <source>
        <dbReference type="ARBA" id="ARBA00008392"/>
    </source>
</evidence>
<name>X1ASY3_9ZZZZ</name>
<sequence length="152" mass="16695">MGGGSGGYTSGNKELITWLRQRSRPYLFSNSLAPVIAQTSIKVLDLLESSSNLRDQLKQNSNYFRKAMTALGFDLIPGDHAIIPVMLGDAKLASTMADELLKEGVYVIGFSFPVVPLDKARIRTQMSATLTKEQIDHAITAFEKIGKKLHVI</sequence>
<keyword evidence="5" id="KW-0012">Acyltransferase</keyword>
<reference evidence="7" key="1">
    <citation type="journal article" date="2014" name="Front. Microbiol.">
        <title>High frequency of phylogenetically diverse reductive dehalogenase-homologous genes in deep subseafloor sedimentary metagenomes.</title>
        <authorList>
            <person name="Kawai M."/>
            <person name="Futagami T."/>
            <person name="Toyoda A."/>
            <person name="Takaki Y."/>
            <person name="Nishi S."/>
            <person name="Hori S."/>
            <person name="Arai W."/>
            <person name="Tsubouchi T."/>
            <person name="Morono Y."/>
            <person name="Uchiyama I."/>
            <person name="Ito T."/>
            <person name="Fujiyama A."/>
            <person name="Inagaki F."/>
            <person name="Takami H."/>
        </authorList>
    </citation>
    <scope>NUCLEOTIDE SEQUENCE</scope>
    <source>
        <strain evidence="7">Expedition CK06-06</strain>
    </source>
</reference>
<dbReference type="AlphaFoldDB" id="X1ASY3"/>
<dbReference type="GO" id="GO:0005829">
    <property type="term" value="C:cytosol"/>
    <property type="evidence" value="ECO:0007669"/>
    <property type="project" value="TreeGrafter"/>
</dbReference>
<gene>
    <name evidence="7" type="ORF">S01H4_36337</name>
</gene>
<dbReference type="Pfam" id="PF00155">
    <property type="entry name" value="Aminotran_1_2"/>
    <property type="match status" value="1"/>
</dbReference>
<comment type="caution">
    <text evidence="7">The sequence shown here is derived from an EMBL/GenBank/DDBJ whole genome shotgun (WGS) entry which is preliminary data.</text>
</comment>
<protein>
    <recommendedName>
        <fullName evidence="6">Aminotransferase class I/classII large domain-containing protein</fullName>
    </recommendedName>
</protein>
<keyword evidence="4" id="KW-0663">Pyridoxal phosphate</keyword>
<dbReference type="SUPFAM" id="SSF53383">
    <property type="entry name" value="PLP-dependent transferases"/>
    <property type="match status" value="1"/>
</dbReference>
<dbReference type="PANTHER" id="PTHR13693:SF102">
    <property type="entry name" value="2-AMINO-3-KETOBUTYRATE COENZYME A LIGASE, MITOCHONDRIAL"/>
    <property type="match status" value="1"/>
</dbReference>
<comment type="similarity">
    <text evidence="2">Belongs to the class-II pyridoxal-phosphate-dependent aminotransferase family.</text>
</comment>
<comment type="cofactor">
    <cofactor evidence="1">
        <name>pyridoxal 5'-phosphate</name>
        <dbReference type="ChEBI" id="CHEBI:597326"/>
    </cofactor>
</comment>
<evidence type="ECO:0000256" key="3">
    <source>
        <dbReference type="ARBA" id="ARBA00022679"/>
    </source>
</evidence>
<dbReference type="GO" id="GO:0030170">
    <property type="term" value="F:pyridoxal phosphate binding"/>
    <property type="evidence" value="ECO:0007669"/>
    <property type="project" value="InterPro"/>
</dbReference>
<dbReference type="FunFam" id="3.90.1150.10:FF:000004">
    <property type="entry name" value="2-amino-3-ketobutyrate coenzyme A ligase"/>
    <property type="match status" value="1"/>
</dbReference>
<proteinExistence type="inferred from homology"/>
<organism evidence="7">
    <name type="scientific">marine sediment metagenome</name>
    <dbReference type="NCBI Taxonomy" id="412755"/>
    <lineage>
        <taxon>unclassified sequences</taxon>
        <taxon>metagenomes</taxon>
        <taxon>ecological metagenomes</taxon>
    </lineage>
</organism>
<dbReference type="PANTHER" id="PTHR13693">
    <property type="entry name" value="CLASS II AMINOTRANSFERASE/8-AMINO-7-OXONONANOATE SYNTHASE"/>
    <property type="match status" value="1"/>
</dbReference>
<keyword evidence="3" id="KW-0808">Transferase</keyword>
<feature type="domain" description="Aminotransferase class I/classII large" evidence="6">
    <location>
        <begin position="6"/>
        <end position="141"/>
    </location>
</feature>
<dbReference type="InterPro" id="IPR015422">
    <property type="entry name" value="PyrdxlP-dep_Trfase_small"/>
</dbReference>
<accession>X1ASY3</accession>
<dbReference type="EMBL" id="BART01019412">
    <property type="protein sequence ID" value="GAG85855.1"/>
    <property type="molecule type" value="Genomic_DNA"/>
</dbReference>
<evidence type="ECO:0000256" key="1">
    <source>
        <dbReference type="ARBA" id="ARBA00001933"/>
    </source>
</evidence>
<dbReference type="InterPro" id="IPR050087">
    <property type="entry name" value="AON_synthase_class-II"/>
</dbReference>
<evidence type="ECO:0000256" key="5">
    <source>
        <dbReference type="ARBA" id="ARBA00023315"/>
    </source>
</evidence>